<reference evidence="2" key="1">
    <citation type="submission" date="2020-11" db="EMBL/GenBank/DDBJ databases">
        <title>Sequencing the genomes of 1000 actinobacteria strains.</title>
        <authorList>
            <person name="Klenk H.-P."/>
        </authorList>
    </citation>
    <scope>NUCLEOTIDE SEQUENCE</scope>
    <source>
        <strain evidence="2">DSM 45356</strain>
    </source>
</reference>
<feature type="signal peptide" evidence="1">
    <location>
        <begin position="1"/>
        <end position="30"/>
    </location>
</feature>
<keyword evidence="1" id="KW-0732">Signal</keyword>
<dbReference type="RefSeq" id="WP_197002338.1">
    <property type="nucleotide sequence ID" value="NZ_BONS01000003.1"/>
</dbReference>
<dbReference type="EMBL" id="JADOUF010000001">
    <property type="protein sequence ID" value="MBG6135190.1"/>
    <property type="molecule type" value="Genomic_DNA"/>
</dbReference>
<evidence type="ECO:0000256" key="1">
    <source>
        <dbReference type="SAM" id="SignalP"/>
    </source>
</evidence>
<sequence length="79" mass="8549">MHRVLVRATLAAAAAVTAATLLALPSSASAAFGAPAWHESSRYPTLEACESNRLAAEYWGIDTVECHFRVSGWSFSYFQ</sequence>
<evidence type="ECO:0000313" key="3">
    <source>
        <dbReference type="Proteomes" id="UP000622552"/>
    </source>
</evidence>
<organism evidence="2 3">
    <name type="scientific">Longispora fulva</name>
    <dbReference type="NCBI Taxonomy" id="619741"/>
    <lineage>
        <taxon>Bacteria</taxon>
        <taxon>Bacillati</taxon>
        <taxon>Actinomycetota</taxon>
        <taxon>Actinomycetes</taxon>
        <taxon>Micromonosporales</taxon>
        <taxon>Micromonosporaceae</taxon>
        <taxon>Longispora</taxon>
    </lineage>
</organism>
<dbReference type="Proteomes" id="UP000622552">
    <property type="component" value="Unassembled WGS sequence"/>
</dbReference>
<accession>A0A8J7G929</accession>
<proteinExistence type="predicted"/>
<protein>
    <recommendedName>
        <fullName evidence="4">Secreted protein</fullName>
    </recommendedName>
</protein>
<gene>
    <name evidence="2" type="ORF">IW245_001384</name>
</gene>
<feature type="chain" id="PRO_5035171933" description="Secreted protein" evidence="1">
    <location>
        <begin position="31"/>
        <end position="79"/>
    </location>
</feature>
<dbReference type="AlphaFoldDB" id="A0A8J7G929"/>
<keyword evidence="3" id="KW-1185">Reference proteome</keyword>
<evidence type="ECO:0008006" key="4">
    <source>
        <dbReference type="Google" id="ProtNLM"/>
    </source>
</evidence>
<comment type="caution">
    <text evidence="2">The sequence shown here is derived from an EMBL/GenBank/DDBJ whole genome shotgun (WGS) entry which is preliminary data.</text>
</comment>
<evidence type="ECO:0000313" key="2">
    <source>
        <dbReference type="EMBL" id="MBG6135190.1"/>
    </source>
</evidence>
<name>A0A8J7G929_9ACTN</name>